<dbReference type="PANTHER" id="PTHR43537:SF45">
    <property type="entry name" value="GNTR FAMILY REGULATORY PROTEIN"/>
    <property type="match status" value="1"/>
</dbReference>
<dbReference type="Proteomes" id="UP000002218">
    <property type="component" value="Chromosome"/>
</dbReference>
<feature type="domain" description="HTH gntR-type" evidence="4">
    <location>
        <begin position="7"/>
        <end position="74"/>
    </location>
</feature>
<evidence type="ECO:0000259" key="4">
    <source>
        <dbReference type="PROSITE" id="PS50949"/>
    </source>
</evidence>
<dbReference type="PROSITE" id="PS50949">
    <property type="entry name" value="HTH_GNTR"/>
    <property type="match status" value="1"/>
</dbReference>
<dbReference type="Pfam" id="PF00392">
    <property type="entry name" value="GntR"/>
    <property type="match status" value="1"/>
</dbReference>
<reference evidence="6" key="1">
    <citation type="submission" date="2009-09" db="EMBL/GenBank/DDBJ databases">
        <title>The complete genome of Nakamurella multipartita DSM 44233.</title>
        <authorList>
            <consortium name="US DOE Joint Genome Institute (JGI-PGF)"/>
            <person name="Lucas S."/>
            <person name="Copeland A."/>
            <person name="Lapidus A."/>
            <person name="Glavina del Rio T."/>
            <person name="Dalin E."/>
            <person name="Tice H."/>
            <person name="Bruce D."/>
            <person name="Goodwin L."/>
            <person name="Pitluck S."/>
            <person name="Kyrpides N."/>
            <person name="Mavromatis K."/>
            <person name="Ivanova N."/>
            <person name="Ovchinnikova G."/>
            <person name="Sims D."/>
            <person name="Meincke L."/>
            <person name="Brettin T."/>
            <person name="Detter J.C."/>
            <person name="Han C."/>
            <person name="Larimer F."/>
            <person name="Land M."/>
            <person name="Hauser L."/>
            <person name="Markowitz V."/>
            <person name="Cheng J.-F."/>
            <person name="Hugenholtz P."/>
            <person name="Woyke T."/>
            <person name="Wu D."/>
            <person name="Klenk H.-P."/>
            <person name="Eisen J.A."/>
        </authorList>
    </citation>
    <scope>NUCLEOTIDE SEQUENCE [LARGE SCALE GENOMIC DNA]</scope>
    <source>
        <strain evidence="6">ATCC 700099 / DSM 44233 / CIP 104796 / JCM 9543 / NBRC 105858 / Y-104</strain>
    </source>
</reference>
<dbReference type="PANTHER" id="PTHR43537">
    <property type="entry name" value="TRANSCRIPTIONAL REGULATOR, GNTR FAMILY"/>
    <property type="match status" value="1"/>
</dbReference>
<dbReference type="InParanoid" id="C8XAM0"/>
<dbReference type="EMBL" id="CP001737">
    <property type="protein sequence ID" value="ACV79273.1"/>
    <property type="molecule type" value="Genomic_DNA"/>
</dbReference>
<dbReference type="InterPro" id="IPR036388">
    <property type="entry name" value="WH-like_DNA-bd_sf"/>
</dbReference>
<dbReference type="HOGENOM" id="CLU_017584_5_5_11"/>
<dbReference type="OrthoDB" id="9816161at2"/>
<name>C8XAM0_NAKMY</name>
<dbReference type="InterPro" id="IPR036390">
    <property type="entry name" value="WH_DNA-bd_sf"/>
</dbReference>
<dbReference type="eggNOG" id="COG1802">
    <property type="taxonomic scope" value="Bacteria"/>
</dbReference>
<dbReference type="GO" id="GO:0003677">
    <property type="term" value="F:DNA binding"/>
    <property type="evidence" value="ECO:0007669"/>
    <property type="project" value="UniProtKB-KW"/>
</dbReference>
<dbReference type="SUPFAM" id="SSF46785">
    <property type="entry name" value="Winged helix' DNA-binding domain"/>
    <property type="match status" value="1"/>
</dbReference>
<keyword evidence="2" id="KW-0238">DNA-binding</keyword>
<dbReference type="RefSeq" id="WP_015748147.1">
    <property type="nucleotide sequence ID" value="NC_013235.1"/>
</dbReference>
<organism evidence="5 6">
    <name type="scientific">Nakamurella multipartita (strain ATCC 700099 / DSM 44233 / CIP 104796 / JCM 9543 / NBRC 105858 / Y-104)</name>
    <name type="common">Microsphaera multipartita</name>
    <dbReference type="NCBI Taxonomy" id="479431"/>
    <lineage>
        <taxon>Bacteria</taxon>
        <taxon>Bacillati</taxon>
        <taxon>Actinomycetota</taxon>
        <taxon>Actinomycetes</taxon>
        <taxon>Nakamurellales</taxon>
        <taxon>Nakamurellaceae</taxon>
        <taxon>Nakamurella</taxon>
    </lineage>
</organism>
<accession>C8XAM0</accession>
<evidence type="ECO:0000313" key="5">
    <source>
        <dbReference type="EMBL" id="ACV79273.1"/>
    </source>
</evidence>
<dbReference type="Gene3D" id="1.20.120.530">
    <property type="entry name" value="GntR ligand-binding domain-like"/>
    <property type="match status" value="1"/>
</dbReference>
<evidence type="ECO:0000256" key="1">
    <source>
        <dbReference type="ARBA" id="ARBA00023015"/>
    </source>
</evidence>
<dbReference type="SMART" id="SM00895">
    <property type="entry name" value="FCD"/>
    <property type="match status" value="1"/>
</dbReference>
<dbReference type="SUPFAM" id="SSF48008">
    <property type="entry name" value="GntR ligand-binding domain-like"/>
    <property type="match status" value="1"/>
</dbReference>
<reference evidence="5 6" key="2">
    <citation type="journal article" date="2010" name="Stand. Genomic Sci.">
        <title>Complete genome sequence of Nakamurella multipartita type strain (Y-104).</title>
        <authorList>
            <person name="Tice H."/>
            <person name="Mayilraj S."/>
            <person name="Sims D."/>
            <person name="Lapidus A."/>
            <person name="Nolan M."/>
            <person name="Lucas S."/>
            <person name="Glavina Del Rio T."/>
            <person name="Copeland A."/>
            <person name="Cheng J.F."/>
            <person name="Meincke L."/>
            <person name="Bruce D."/>
            <person name="Goodwin L."/>
            <person name="Pitluck S."/>
            <person name="Ivanova N."/>
            <person name="Mavromatis K."/>
            <person name="Ovchinnikova G."/>
            <person name="Pati A."/>
            <person name="Chen A."/>
            <person name="Palaniappan K."/>
            <person name="Land M."/>
            <person name="Hauser L."/>
            <person name="Chang Y.J."/>
            <person name="Jeffries C.D."/>
            <person name="Detter J.C."/>
            <person name="Brettin T."/>
            <person name="Rohde M."/>
            <person name="Goker M."/>
            <person name="Bristow J."/>
            <person name="Eisen J.A."/>
            <person name="Markowitz V."/>
            <person name="Hugenholtz P."/>
            <person name="Kyrpides N.C."/>
            <person name="Klenk H.P."/>
            <person name="Chen F."/>
        </authorList>
    </citation>
    <scope>NUCLEOTIDE SEQUENCE [LARGE SCALE GENOMIC DNA]</scope>
    <source>
        <strain evidence="6">ATCC 700099 / DSM 44233 / CIP 104796 / JCM 9543 / NBRC 105858 / Y-104</strain>
    </source>
</reference>
<dbReference type="GO" id="GO:0003700">
    <property type="term" value="F:DNA-binding transcription factor activity"/>
    <property type="evidence" value="ECO:0007669"/>
    <property type="project" value="InterPro"/>
</dbReference>
<dbReference type="InterPro" id="IPR000524">
    <property type="entry name" value="Tscrpt_reg_HTH_GntR"/>
</dbReference>
<proteinExistence type="predicted"/>
<dbReference type="STRING" id="479431.Namu_2935"/>
<keyword evidence="3" id="KW-0804">Transcription</keyword>
<dbReference type="Gene3D" id="1.10.10.10">
    <property type="entry name" value="Winged helix-like DNA-binding domain superfamily/Winged helix DNA-binding domain"/>
    <property type="match status" value="1"/>
</dbReference>
<protein>
    <submittedName>
        <fullName evidence="5">Transcriptional regulator, GntR family</fullName>
    </submittedName>
</protein>
<evidence type="ECO:0000313" key="6">
    <source>
        <dbReference type="Proteomes" id="UP000002218"/>
    </source>
</evidence>
<dbReference type="InterPro" id="IPR011711">
    <property type="entry name" value="GntR_C"/>
</dbReference>
<evidence type="ECO:0000256" key="3">
    <source>
        <dbReference type="ARBA" id="ARBA00023163"/>
    </source>
</evidence>
<keyword evidence="6" id="KW-1185">Reference proteome</keyword>
<keyword evidence="1" id="KW-0805">Transcription regulation</keyword>
<dbReference type="Pfam" id="PF07729">
    <property type="entry name" value="FCD"/>
    <property type="match status" value="1"/>
</dbReference>
<dbReference type="KEGG" id="nml:Namu_2935"/>
<evidence type="ECO:0000256" key="2">
    <source>
        <dbReference type="ARBA" id="ARBA00023125"/>
    </source>
</evidence>
<sequence>MKGLRTVSVVDALTASLRAKVLDGRIDPGSGLGETEVAAEYEVSRPTAKAAIAALVTEGLLRREAHRSAQVPTLSRADVDDLFLVRMPLELEVMRLLAERGVPESAATAVTDLAHVPPDAAHSTFVEADLRFHRVLVDAVGSPRLNRLYQGLSGEIHLSMVQSRYALGRDRIVAEHDAVLAALAVGDVERATSLMREHLAGARDALAAHLDRPSPGQPNTPVS</sequence>
<dbReference type="SMART" id="SM00345">
    <property type="entry name" value="HTH_GNTR"/>
    <property type="match status" value="1"/>
</dbReference>
<dbReference type="AlphaFoldDB" id="C8XAM0"/>
<gene>
    <name evidence="5" type="ordered locus">Namu_2935</name>
</gene>
<dbReference type="InterPro" id="IPR008920">
    <property type="entry name" value="TF_FadR/GntR_C"/>
</dbReference>